<accession>A0A9J5YRD7</accession>
<proteinExistence type="predicted"/>
<dbReference type="GO" id="GO:0009451">
    <property type="term" value="P:RNA modification"/>
    <property type="evidence" value="ECO:0007669"/>
    <property type="project" value="InterPro"/>
</dbReference>
<dbReference type="FunFam" id="1.25.40.10:FF:000790">
    <property type="entry name" value="Pentatricopeptide repeat-containing protein"/>
    <property type="match status" value="1"/>
</dbReference>
<feature type="repeat" description="PPR" evidence="2">
    <location>
        <begin position="292"/>
        <end position="326"/>
    </location>
</feature>
<dbReference type="AlphaFoldDB" id="A0A9J5YRD7"/>
<dbReference type="Pfam" id="PF01535">
    <property type="entry name" value="PPR"/>
    <property type="match status" value="3"/>
</dbReference>
<sequence length="470" mass="52846">MVTNLYRVLRQAAVNSESSWILLRTFNSWSFAIKNAKSPQRALTLYAQMQRQAIPFDSFAILFTLKSCTHLGNLPLICHLHAHLLKLGFNIHVYVATSLLNAYIGTSFQYACKLFDEIPVRNTVTWNTMITCFSRCGDVKKAREMFDEMPMRDLASWSAMIAGYMNNGHWEEGVTLFREMVIFEQLKPDQVTIGPILAGCSEMGSIGLFLGKSVHGFAVKNNWELNVELGTCLVDMYAKCGFLNFASLVFDMMKDRNVVTWTALICGAAKHGFGTEALEIFKKMRQGGVVPNEFTFTGVLSACVQTGLVDEGRGYFKMIKECGLRPTIQHYGCMVDLFGKAGLLREAYEVINTMPREPNVVIWGSFLSSCKLHKQFEMAARVIERVMNVVRPENDGGVYTLISDLYVLGDKWGDAERILSSRFRVLALKPLHLKFVHFDINLMSREVEQGKDDVKVLTRGGDLQSASPAI</sequence>
<evidence type="ECO:0000256" key="2">
    <source>
        <dbReference type="PROSITE-ProRule" id="PRU00708"/>
    </source>
</evidence>
<evidence type="ECO:0000313" key="4">
    <source>
        <dbReference type="Proteomes" id="UP000824120"/>
    </source>
</evidence>
<dbReference type="Gene3D" id="1.25.40.10">
    <property type="entry name" value="Tetratricopeptide repeat domain"/>
    <property type="match status" value="3"/>
</dbReference>
<dbReference type="NCBIfam" id="TIGR00756">
    <property type="entry name" value="PPR"/>
    <property type="match status" value="4"/>
</dbReference>
<evidence type="ECO:0000313" key="3">
    <source>
        <dbReference type="EMBL" id="KAG5601462.1"/>
    </source>
</evidence>
<gene>
    <name evidence="3" type="ORF">H5410_032832</name>
</gene>
<feature type="repeat" description="PPR" evidence="2">
    <location>
        <begin position="257"/>
        <end position="291"/>
    </location>
</feature>
<keyword evidence="1" id="KW-0677">Repeat</keyword>
<dbReference type="InterPro" id="IPR011990">
    <property type="entry name" value="TPR-like_helical_dom_sf"/>
</dbReference>
<dbReference type="PROSITE" id="PS51375">
    <property type="entry name" value="PPR"/>
    <property type="match status" value="3"/>
</dbReference>
<keyword evidence="4" id="KW-1185">Reference proteome</keyword>
<feature type="repeat" description="PPR" evidence="2">
    <location>
        <begin position="122"/>
        <end position="156"/>
    </location>
</feature>
<dbReference type="EMBL" id="JACXVP010000006">
    <property type="protein sequence ID" value="KAG5601462.1"/>
    <property type="molecule type" value="Genomic_DNA"/>
</dbReference>
<dbReference type="PANTHER" id="PTHR47926">
    <property type="entry name" value="PENTATRICOPEPTIDE REPEAT-CONTAINING PROTEIN"/>
    <property type="match status" value="1"/>
</dbReference>
<dbReference type="InterPro" id="IPR046960">
    <property type="entry name" value="PPR_At4g14850-like_plant"/>
</dbReference>
<dbReference type="Pfam" id="PF13041">
    <property type="entry name" value="PPR_2"/>
    <property type="match status" value="1"/>
</dbReference>
<dbReference type="PANTHER" id="PTHR47926:SF452">
    <property type="entry name" value="PENTATRICOPEPTIDE REPEAT-CONTAINING PROTEIN"/>
    <property type="match status" value="1"/>
</dbReference>
<dbReference type="GO" id="GO:0003723">
    <property type="term" value="F:RNA binding"/>
    <property type="evidence" value="ECO:0007669"/>
    <property type="project" value="InterPro"/>
</dbReference>
<dbReference type="Proteomes" id="UP000824120">
    <property type="component" value="Chromosome 6"/>
</dbReference>
<name>A0A9J5YRD7_SOLCO</name>
<comment type="caution">
    <text evidence="3">The sequence shown here is derived from an EMBL/GenBank/DDBJ whole genome shotgun (WGS) entry which is preliminary data.</text>
</comment>
<dbReference type="OrthoDB" id="185373at2759"/>
<evidence type="ECO:0000256" key="1">
    <source>
        <dbReference type="ARBA" id="ARBA00022737"/>
    </source>
</evidence>
<dbReference type="InterPro" id="IPR002885">
    <property type="entry name" value="PPR_rpt"/>
</dbReference>
<reference evidence="3 4" key="1">
    <citation type="submission" date="2020-09" db="EMBL/GenBank/DDBJ databases">
        <title>De no assembly of potato wild relative species, Solanum commersonii.</title>
        <authorList>
            <person name="Cho K."/>
        </authorList>
    </citation>
    <scope>NUCLEOTIDE SEQUENCE [LARGE SCALE GENOMIC DNA]</scope>
    <source>
        <strain evidence="3">LZ3.2</strain>
        <tissue evidence="3">Leaf</tissue>
    </source>
</reference>
<protein>
    <recommendedName>
        <fullName evidence="5">Pentatricopeptide repeat-containing protein</fullName>
    </recommendedName>
</protein>
<organism evidence="3 4">
    <name type="scientific">Solanum commersonii</name>
    <name type="common">Commerson's wild potato</name>
    <name type="synonym">Commerson's nightshade</name>
    <dbReference type="NCBI Taxonomy" id="4109"/>
    <lineage>
        <taxon>Eukaryota</taxon>
        <taxon>Viridiplantae</taxon>
        <taxon>Streptophyta</taxon>
        <taxon>Embryophyta</taxon>
        <taxon>Tracheophyta</taxon>
        <taxon>Spermatophyta</taxon>
        <taxon>Magnoliopsida</taxon>
        <taxon>eudicotyledons</taxon>
        <taxon>Gunneridae</taxon>
        <taxon>Pentapetalae</taxon>
        <taxon>asterids</taxon>
        <taxon>lamiids</taxon>
        <taxon>Solanales</taxon>
        <taxon>Solanaceae</taxon>
        <taxon>Solanoideae</taxon>
        <taxon>Solaneae</taxon>
        <taxon>Solanum</taxon>
    </lineage>
</organism>
<evidence type="ECO:0008006" key="5">
    <source>
        <dbReference type="Google" id="ProtNLM"/>
    </source>
</evidence>